<gene>
    <name evidence="9" type="ORF">SAMN06269117_10375</name>
</gene>
<evidence type="ECO:0000313" key="9">
    <source>
        <dbReference type="EMBL" id="SMO41101.1"/>
    </source>
</evidence>
<dbReference type="Gene3D" id="3.40.50.300">
    <property type="entry name" value="P-loop containing nucleotide triphosphate hydrolases"/>
    <property type="match status" value="1"/>
</dbReference>
<evidence type="ECO:0000256" key="2">
    <source>
        <dbReference type="ARBA" id="ARBA00022840"/>
    </source>
</evidence>
<reference evidence="9 10" key="1">
    <citation type="submission" date="2017-05" db="EMBL/GenBank/DDBJ databases">
        <authorList>
            <person name="Varghese N."/>
            <person name="Submissions S."/>
        </authorList>
    </citation>
    <scope>NUCLEOTIDE SEQUENCE [LARGE SCALE GENOMIC DNA]</scope>
    <source>
        <strain evidence="9 10">DSM 16304</strain>
    </source>
</reference>
<evidence type="ECO:0000256" key="1">
    <source>
        <dbReference type="ARBA" id="ARBA00022741"/>
    </source>
</evidence>
<dbReference type="InterPro" id="IPR025944">
    <property type="entry name" value="Sigma_54_int_dom_CS"/>
</dbReference>
<dbReference type="EMBL" id="FXTM01000003">
    <property type="protein sequence ID" value="SMO41101.1"/>
    <property type="molecule type" value="Genomic_DNA"/>
</dbReference>
<dbReference type="SMART" id="SM00448">
    <property type="entry name" value="REC"/>
    <property type="match status" value="1"/>
</dbReference>
<dbReference type="Pfam" id="PF00072">
    <property type="entry name" value="Response_reg"/>
    <property type="match status" value="1"/>
</dbReference>
<dbReference type="InterPro" id="IPR058031">
    <property type="entry name" value="AAA_lid_NorR"/>
</dbReference>
<dbReference type="PROSITE" id="PS50110">
    <property type="entry name" value="RESPONSE_REGULATORY"/>
    <property type="match status" value="1"/>
</dbReference>
<keyword evidence="4 9" id="KW-0238">DNA-binding</keyword>
<keyword evidence="10" id="KW-1185">Reference proteome</keyword>
<evidence type="ECO:0000259" key="8">
    <source>
        <dbReference type="PROSITE" id="PS50110"/>
    </source>
</evidence>
<dbReference type="Gene3D" id="1.10.8.60">
    <property type="match status" value="1"/>
</dbReference>
<evidence type="ECO:0000256" key="5">
    <source>
        <dbReference type="ARBA" id="ARBA00023163"/>
    </source>
</evidence>
<proteinExistence type="predicted"/>
<dbReference type="GO" id="GO:0006355">
    <property type="term" value="P:regulation of DNA-templated transcription"/>
    <property type="evidence" value="ECO:0007669"/>
    <property type="project" value="InterPro"/>
</dbReference>
<dbReference type="Pfam" id="PF02954">
    <property type="entry name" value="HTH_8"/>
    <property type="match status" value="1"/>
</dbReference>
<dbReference type="InterPro" id="IPR025943">
    <property type="entry name" value="Sigma_54_int_dom_ATP-bd_2"/>
</dbReference>
<dbReference type="InterPro" id="IPR025662">
    <property type="entry name" value="Sigma_54_int_dom_ATP-bd_1"/>
</dbReference>
<evidence type="ECO:0000256" key="3">
    <source>
        <dbReference type="ARBA" id="ARBA00023015"/>
    </source>
</evidence>
<dbReference type="InterPro" id="IPR011006">
    <property type="entry name" value="CheY-like_superfamily"/>
</dbReference>
<dbReference type="FunFam" id="3.40.50.300:FF:000006">
    <property type="entry name" value="DNA-binding transcriptional regulator NtrC"/>
    <property type="match status" value="1"/>
</dbReference>
<dbReference type="InterPro" id="IPR002078">
    <property type="entry name" value="Sigma_54_int"/>
</dbReference>
<dbReference type="GO" id="GO:0000160">
    <property type="term" value="P:phosphorelay signal transduction system"/>
    <property type="evidence" value="ECO:0007669"/>
    <property type="project" value="InterPro"/>
</dbReference>
<dbReference type="PROSITE" id="PS00688">
    <property type="entry name" value="SIGMA54_INTERACT_3"/>
    <property type="match status" value="1"/>
</dbReference>
<dbReference type="Pfam" id="PF00158">
    <property type="entry name" value="Sigma54_activat"/>
    <property type="match status" value="1"/>
</dbReference>
<dbReference type="SMART" id="SM00382">
    <property type="entry name" value="AAA"/>
    <property type="match status" value="1"/>
</dbReference>
<dbReference type="PROSITE" id="PS00676">
    <property type="entry name" value="SIGMA54_INTERACT_2"/>
    <property type="match status" value="1"/>
</dbReference>
<feature type="modified residue" description="4-aspartylphosphate" evidence="6">
    <location>
        <position position="56"/>
    </location>
</feature>
<feature type="domain" description="Response regulatory" evidence="8">
    <location>
        <begin position="7"/>
        <end position="121"/>
    </location>
</feature>
<name>A0A521B240_9BACT</name>
<dbReference type="Gene3D" id="3.40.50.2300">
    <property type="match status" value="1"/>
</dbReference>
<accession>A0A521B240</accession>
<dbReference type="PANTHER" id="PTHR32071">
    <property type="entry name" value="TRANSCRIPTIONAL REGULATORY PROTEIN"/>
    <property type="match status" value="1"/>
</dbReference>
<dbReference type="SUPFAM" id="SSF52172">
    <property type="entry name" value="CheY-like"/>
    <property type="match status" value="1"/>
</dbReference>
<dbReference type="SUPFAM" id="SSF52540">
    <property type="entry name" value="P-loop containing nucleoside triphosphate hydrolases"/>
    <property type="match status" value="1"/>
</dbReference>
<feature type="domain" description="Sigma-54 factor interaction" evidence="7">
    <location>
        <begin position="136"/>
        <end position="363"/>
    </location>
</feature>
<dbReference type="CDD" id="cd00009">
    <property type="entry name" value="AAA"/>
    <property type="match status" value="1"/>
</dbReference>
<dbReference type="InterPro" id="IPR001789">
    <property type="entry name" value="Sig_transdc_resp-reg_receiver"/>
</dbReference>
<protein>
    <submittedName>
        <fullName evidence="9">DNA-binding transcriptional response regulator, NtrC family, contains REC, AAA-type ATPase, and a Fis-type DNA-binding domains</fullName>
    </submittedName>
</protein>
<organism evidence="9 10">
    <name type="scientific">Balnearium lithotrophicum</name>
    <dbReference type="NCBI Taxonomy" id="223788"/>
    <lineage>
        <taxon>Bacteria</taxon>
        <taxon>Pseudomonadati</taxon>
        <taxon>Aquificota</taxon>
        <taxon>Aquificia</taxon>
        <taxon>Desulfurobacteriales</taxon>
        <taxon>Desulfurobacteriaceae</taxon>
        <taxon>Balnearium</taxon>
    </lineage>
</organism>
<keyword evidence="2" id="KW-0067">ATP-binding</keyword>
<evidence type="ECO:0000313" key="10">
    <source>
        <dbReference type="Proteomes" id="UP000317315"/>
    </source>
</evidence>
<dbReference type="SUPFAM" id="SSF46689">
    <property type="entry name" value="Homeodomain-like"/>
    <property type="match status" value="1"/>
</dbReference>
<dbReference type="PROSITE" id="PS50045">
    <property type="entry name" value="SIGMA54_INTERACT_4"/>
    <property type="match status" value="1"/>
</dbReference>
<dbReference type="RefSeq" id="WP_246051276.1">
    <property type="nucleotide sequence ID" value="NZ_FXTM01000003.1"/>
</dbReference>
<dbReference type="Pfam" id="PF25601">
    <property type="entry name" value="AAA_lid_14"/>
    <property type="match status" value="1"/>
</dbReference>
<dbReference type="GO" id="GO:0005524">
    <property type="term" value="F:ATP binding"/>
    <property type="evidence" value="ECO:0007669"/>
    <property type="project" value="UniProtKB-KW"/>
</dbReference>
<keyword evidence="3" id="KW-0805">Transcription regulation</keyword>
<dbReference type="InterPro" id="IPR027417">
    <property type="entry name" value="P-loop_NTPase"/>
</dbReference>
<dbReference type="PRINTS" id="PR01590">
    <property type="entry name" value="HTHFIS"/>
</dbReference>
<dbReference type="PROSITE" id="PS00675">
    <property type="entry name" value="SIGMA54_INTERACT_1"/>
    <property type="match status" value="1"/>
</dbReference>
<evidence type="ECO:0000259" key="7">
    <source>
        <dbReference type="PROSITE" id="PS50045"/>
    </source>
</evidence>
<keyword evidence="1" id="KW-0547">Nucleotide-binding</keyword>
<keyword evidence="5" id="KW-0804">Transcription</keyword>
<dbReference type="Gene3D" id="1.10.10.60">
    <property type="entry name" value="Homeodomain-like"/>
    <property type="match status" value="1"/>
</dbReference>
<evidence type="ECO:0000256" key="4">
    <source>
        <dbReference type="ARBA" id="ARBA00023125"/>
    </source>
</evidence>
<evidence type="ECO:0000256" key="6">
    <source>
        <dbReference type="PROSITE-ProRule" id="PRU00169"/>
    </source>
</evidence>
<dbReference type="GO" id="GO:0043565">
    <property type="term" value="F:sequence-specific DNA binding"/>
    <property type="evidence" value="ECO:0007669"/>
    <property type="project" value="InterPro"/>
</dbReference>
<dbReference type="Proteomes" id="UP000317315">
    <property type="component" value="Unassembled WGS sequence"/>
</dbReference>
<dbReference type="InterPro" id="IPR009057">
    <property type="entry name" value="Homeodomain-like_sf"/>
</dbReference>
<dbReference type="InterPro" id="IPR002197">
    <property type="entry name" value="HTH_Fis"/>
</dbReference>
<dbReference type="InterPro" id="IPR003593">
    <property type="entry name" value="AAA+_ATPase"/>
</dbReference>
<keyword evidence="6" id="KW-0597">Phosphoprotein</keyword>
<dbReference type="AlphaFoldDB" id="A0A521B240"/>
<sequence>MRINECKVLVVEDDKTQLSLISEILRDFGFQVYSASNAEKGLQIINRENPCVVVTDVRLPGMDGLSFMRKIKSEFSDVEVIVITAFSSIEDAVESIKSGAFHYVTKPYEPEVLINLIKKACQLVKLRRVPIGTSKIIYASREMEEVLKRASLFSKGEAPVLILGESGVGKELVAKFIHEESGRKGRFISVNCSAIPRELFESEFFGYERGAFTGANKPKPGLFEEADGGTLFLDEIGELPLEHQPKLLRVLQERRVRRLGSSREKEVDVKIIAATNRNLEEMAMREEFREDLLYRINVLQIEIPPLRERPEDIVELTGYFLKKYSRNYNKFVSITPEALDVLLNYSFPGNVRELENIVHRLVITSFGEITPQEVSAVLGKGKRKVDIEINFDKPLPEFLADVERKAIERALKCTGYVQTRAAKLLGIDEKSLRYKRKKYGI</sequence>